<evidence type="ECO:0000256" key="1">
    <source>
        <dbReference type="SAM" id="Coils"/>
    </source>
</evidence>
<dbReference type="EMBL" id="JADGJH010001304">
    <property type="protein sequence ID" value="KAJ3115240.1"/>
    <property type="molecule type" value="Genomic_DNA"/>
</dbReference>
<evidence type="ECO:0008006" key="4">
    <source>
        <dbReference type="Google" id="ProtNLM"/>
    </source>
</evidence>
<sequence length="761" mass="88114">MGDNHRWFVPDITSTIKPQIFNSQCKNVDDHHRRFICSYTCDIESIAGGPEKFMRSICNDKDVVELVDREQHWTKSFVYHDIAAHISTPNVEMYERAVKFLGTTMLDAVNPNSNETPLSTAIKFHNLHFINYLASLPVDCVNFSRILHGKSYLFIAASCSNYDIIKAIYSVFKNKYNNLIDRGDEENNESPESPYDICGRRSIPDLQKLFFSTPTTDNEVLNIMIVGSSQVGKSAFIKYLHEYNNINQTIPIGNGVNSCTTKSSHYLLEHKYKEWFPLIGSNGKRILTKTIITDEPYQPKNNTIQLTKNLFQGKISAPSTIEDLYDQSNLDIHEICYTKHSRNIRIIDTPGIGDTDDKSNGKDESHVMGFLNYLDSQKISTLHAVLLLVKPDTATQEIKERIRYYYKLFNSGSIYIVFTHYNKDAILNDFDNNVNIQKKRVEYLEMCDIQAPPYIFNVSVIPPSTIKLSRRDFVTEYLTNVEINKLFASIIRSSQPINVFNLKFEKTKLMLQKEKAIVDFINGRLMGLEDGIRQYDTTAANYTKDYTALSKQISSKRDQIQKIKDELADKNNENLYLLTEKVYCEQWYWFQWREPKVFSYTTTFPIDNNGIDVNTWKGVTAEIMEKSQNSIKISIKSNWFQKQDASIKVFTLKRFYFSSDIQNLYDQLRKTEGELLEIENSFTTVKANSENLQCLSEKERNRIRKFADVSEFFSNKDISRVDYNLLKDLYHSSSAIDDSIIDKIYQRKLAENACPSIKHFV</sequence>
<proteinExistence type="predicted"/>
<keyword evidence="3" id="KW-1185">Reference proteome</keyword>
<comment type="caution">
    <text evidence="2">The sequence shown here is derived from an EMBL/GenBank/DDBJ whole genome shotgun (WGS) entry which is preliminary data.</text>
</comment>
<dbReference type="Proteomes" id="UP001211907">
    <property type="component" value="Unassembled WGS sequence"/>
</dbReference>
<keyword evidence="1" id="KW-0175">Coiled coil</keyword>
<organism evidence="2 3">
    <name type="scientific">Physocladia obscura</name>
    <dbReference type="NCBI Taxonomy" id="109957"/>
    <lineage>
        <taxon>Eukaryota</taxon>
        <taxon>Fungi</taxon>
        <taxon>Fungi incertae sedis</taxon>
        <taxon>Chytridiomycota</taxon>
        <taxon>Chytridiomycota incertae sedis</taxon>
        <taxon>Chytridiomycetes</taxon>
        <taxon>Chytridiales</taxon>
        <taxon>Chytriomycetaceae</taxon>
        <taxon>Physocladia</taxon>
    </lineage>
</organism>
<accession>A0AAD5SX53</accession>
<evidence type="ECO:0000313" key="3">
    <source>
        <dbReference type="Proteomes" id="UP001211907"/>
    </source>
</evidence>
<reference evidence="2" key="1">
    <citation type="submission" date="2020-05" db="EMBL/GenBank/DDBJ databases">
        <title>Phylogenomic resolution of chytrid fungi.</title>
        <authorList>
            <person name="Stajich J.E."/>
            <person name="Amses K."/>
            <person name="Simmons R."/>
            <person name="Seto K."/>
            <person name="Myers J."/>
            <person name="Bonds A."/>
            <person name="Quandt C.A."/>
            <person name="Barry K."/>
            <person name="Liu P."/>
            <person name="Grigoriev I."/>
            <person name="Longcore J.E."/>
            <person name="James T.Y."/>
        </authorList>
    </citation>
    <scope>NUCLEOTIDE SEQUENCE</scope>
    <source>
        <strain evidence="2">JEL0513</strain>
    </source>
</reference>
<dbReference type="SUPFAM" id="SSF52540">
    <property type="entry name" value="P-loop containing nucleoside triphosphate hydrolases"/>
    <property type="match status" value="1"/>
</dbReference>
<dbReference type="Gene3D" id="3.40.50.300">
    <property type="entry name" value="P-loop containing nucleotide triphosphate hydrolases"/>
    <property type="match status" value="1"/>
</dbReference>
<protein>
    <recommendedName>
        <fullName evidence="4">G domain-containing protein</fullName>
    </recommendedName>
</protein>
<gene>
    <name evidence="2" type="ORF">HK100_001418</name>
</gene>
<dbReference type="SUPFAM" id="SSF48403">
    <property type="entry name" value="Ankyrin repeat"/>
    <property type="match status" value="1"/>
</dbReference>
<feature type="coiled-coil region" evidence="1">
    <location>
        <begin position="546"/>
        <end position="573"/>
    </location>
</feature>
<name>A0AAD5SX53_9FUNG</name>
<dbReference type="InterPro" id="IPR036770">
    <property type="entry name" value="Ankyrin_rpt-contain_sf"/>
</dbReference>
<dbReference type="InterPro" id="IPR027417">
    <property type="entry name" value="P-loop_NTPase"/>
</dbReference>
<dbReference type="CDD" id="cd00882">
    <property type="entry name" value="Ras_like_GTPase"/>
    <property type="match status" value="1"/>
</dbReference>
<dbReference type="AlphaFoldDB" id="A0AAD5SX53"/>
<evidence type="ECO:0000313" key="2">
    <source>
        <dbReference type="EMBL" id="KAJ3115240.1"/>
    </source>
</evidence>